<evidence type="ECO:0000313" key="2">
    <source>
        <dbReference type="EMBL" id="PWV59272.1"/>
    </source>
</evidence>
<dbReference type="PANTHER" id="PTHR30188">
    <property type="entry name" value="ABC TRANSPORTER PERMEASE PROTEIN-RELATED"/>
    <property type="match status" value="1"/>
</dbReference>
<protein>
    <submittedName>
        <fullName evidence="2">Phospholipid/cholesterol/gamma-HCH transport system permease protein</fullName>
    </submittedName>
</protein>
<comment type="subcellular location">
    <subcellularLocation>
        <location evidence="1">Cell inner membrane</location>
        <topology evidence="1">Multi-pass membrane protein</topology>
    </subcellularLocation>
</comment>
<dbReference type="OrthoDB" id="9810518at2"/>
<name>A0A317MSS9_9GAMM</name>
<comment type="caution">
    <text evidence="1">Lacks conserved residue(s) required for the propagation of feature annotation.</text>
</comment>
<dbReference type="RefSeq" id="WP_110019684.1">
    <property type="nucleotide sequence ID" value="NZ_QGTJ01000011.1"/>
</dbReference>
<keyword evidence="1" id="KW-0997">Cell inner membrane</keyword>
<keyword evidence="3" id="KW-1185">Reference proteome</keyword>
<feature type="transmembrane region" description="Helical" evidence="1">
    <location>
        <begin position="341"/>
        <end position="362"/>
    </location>
</feature>
<keyword evidence="1" id="KW-1003">Cell membrane</keyword>
<dbReference type="Proteomes" id="UP000246569">
    <property type="component" value="Unassembled WGS sequence"/>
</dbReference>
<dbReference type="NCBIfam" id="TIGR00056">
    <property type="entry name" value="MlaE family lipid ABC transporter permease subunit"/>
    <property type="match status" value="1"/>
</dbReference>
<dbReference type="EMBL" id="QGTJ01000011">
    <property type="protein sequence ID" value="PWV59272.1"/>
    <property type="molecule type" value="Genomic_DNA"/>
</dbReference>
<feature type="transmembrane region" description="Helical" evidence="1">
    <location>
        <begin position="251"/>
        <end position="281"/>
    </location>
</feature>
<dbReference type="PANTHER" id="PTHR30188:SF3">
    <property type="entry name" value="ABC TRANSPORTER PERMEASE"/>
    <property type="match status" value="1"/>
</dbReference>
<dbReference type="InterPro" id="IPR030802">
    <property type="entry name" value="Permease_MalE"/>
</dbReference>
<gene>
    <name evidence="2" type="ORF">C7443_11140</name>
</gene>
<comment type="similarity">
    <text evidence="1">Belongs to the MlaE permease family.</text>
</comment>
<organism evidence="2 3">
    <name type="scientific">Plasticicumulans acidivorans</name>
    <dbReference type="NCBI Taxonomy" id="886464"/>
    <lineage>
        <taxon>Bacteria</taxon>
        <taxon>Pseudomonadati</taxon>
        <taxon>Pseudomonadota</taxon>
        <taxon>Gammaproteobacteria</taxon>
        <taxon>Candidatus Competibacteraceae</taxon>
        <taxon>Plasticicumulans</taxon>
    </lineage>
</organism>
<dbReference type="Pfam" id="PF02405">
    <property type="entry name" value="MlaE"/>
    <property type="match status" value="1"/>
</dbReference>
<proteinExistence type="inferred from homology"/>
<dbReference type="GO" id="GO:0005548">
    <property type="term" value="F:phospholipid transporter activity"/>
    <property type="evidence" value="ECO:0007669"/>
    <property type="project" value="TreeGrafter"/>
</dbReference>
<keyword evidence="1" id="KW-1133">Transmembrane helix</keyword>
<evidence type="ECO:0000256" key="1">
    <source>
        <dbReference type="RuleBase" id="RU362044"/>
    </source>
</evidence>
<feature type="transmembrane region" description="Helical" evidence="1">
    <location>
        <begin position="158"/>
        <end position="175"/>
    </location>
</feature>
<dbReference type="AlphaFoldDB" id="A0A317MSS9"/>
<feature type="transmembrane region" description="Helical" evidence="1">
    <location>
        <begin position="301"/>
        <end position="321"/>
    </location>
</feature>
<comment type="caution">
    <text evidence="2">The sequence shown here is derived from an EMBL/GenBank/DDBJ whole genome shotgun (WGS) entry which is preliminary data.</text>
</comment>
<dbReference type="InterPro" id="IPR003453">
    <property type="entry name" value="ABC_MlaE_roteobac"/>
</dbReference>
<sequence length="364" mass="38847">MSVCAEPPTAEVDADRLRLSGAWTLAGFAAGLPEPPADLPVLFDASALSALDSAGALLLLEFEAAAPSPVRWQGLSPRTADLLELVRQRRTPAVGEGAAAAGCLAQLGRAAHYHWCELRDVLAFFGELTVVYARLWLRPQRFRWRPFASNLQSAGLDALPIVGLLSFLLGFVIAYQGGAQLGRYGAGIFIVELVGLTMLREMAVMMTAIIVAGRTGSAWTAQLGTMQVTQEVDALRTLGIDPYEMLVIPKLAALMVALPLLTVFADVMGVLGGMVMAQLQLGVSFSEFLQRFPQAVSLRSFLIGVGKAPVFALLIALVGCYQGLRVRGGAEAVGRQTTVSVVQAIFMVIVVDAAFSVLFSWLKI</sequence>
<evidence type="ECO:0000313" key="3">
    <source>
        <dbReference type="Proteomes" id="UP000246569"/>
    </source>
</evidence>
<accession>A0A317MSS9</accession>
<keyword evidence="1" id="KW-0812">Transmembrane</keyword>
<keyword evidence="1" id="KW-0472">Membrane</keyword>
<reference evidence="2 3" key="1">
    <citation type="submission" date="2018-05" db="EMBL/GenBank/DDBJ databases">
        <title>Genomic Encyclopedia of Type Strains, Phase IV (KMG-IV): sequencing the most valuable type-strain genomes for metagenomic binning, comparative biology and taxonomic classification.</title>
        <authorList>
            <person name="Goeker M."/>
        </authorList>
    </citation>
    <scope>NUCLEOTIDE SEQUENCE [LARGE SCALE GENOMIC DNA]</scope>
    <source>
        <strain evidence="2 3">DSM 23606</strain>
    </source>
</reference>
<dbReference type="GO" id="GO:0043190">
    <property type="term" value="C:ATP-binding cassette (ABC) transporter complex"/>
    <property type="evidence" value="ECO:0007669"/>
    <property type="project" value="InterPro"/>
</dbReference>